<dbReference type="EMBL" id="CP000484">
    <property type="protein sequence ID" value="ABL01441.1"/>
    <property type="molecule type" value="Genomic_DNA"/>
</dbReference>
<keyword evidence="3" id="KW-1185">Reference proteome</keyword>
<evidence type="ECO:0000313" key="2">
    <source>
        <dbReference type="EMBL" id="ABL01441.1"/>
    </source>
</evidence>
<feature type="region of interest" description="Disordered" evidence="1">
    <location>
        <begin position="1"/>
        <end position="84"/>
    </location>
</feature>
<name>A0R874_PELPD</name>
<evidence type="ECO:0000313" key="3">
    <source>
        <dbReference type="Proteomes" id="UP000006732"/>
    </source>
</evidence>
<dbReference type="Proteomes" id="UP000006732">
    <property type="component" value="Plasmid pPRO2"/>
</dbReference>
<gene>
    <name evidence="2" type="ordered locus">Ppro_3853</name>
</gene>
<dbReference type="HOGENOM" id="CLU_825968_0_0_7"/>
<feature type="compositionally biased region" description="Basic residues" evidence="1">
    <location>
        <begin position="17"/>
        <end position="30"/>
    </location>
</feature>
<reference evidence="2 3" key="1">
    <citation type="submission" date="2006-10" db="EMBL/GenBank/DDBJ databases">
        <title>Complete sequence of plasmid pPRO2 of Pelobacter propionicus DSM 2379.</title>
        <authorList>
            <consortium name="US DOE Joint Genome Institute"/>
            <person name="Copeland A."/>
            <person name="Lucas S."/>
            <person name="Lapidus A."/>
            <person name="Barry K."/>
            <person name="Detter J.C."/>
            <person name="Glavina del Rio T."/>
            <person name="Hammon N."/>
            <person name="Israni S."/>
            <person name="Dalin E."/>
            <person name="Tice H."/>
            <person name="Pitluck S."/>
            <person name="Saunders E."/>
            <person name="Brettin T."/>
            <person name="Bruce D."/>
            <person name="Han C."/>
            <person name="Tapia R."/>
            <person name="Schmutz J."/>
            <person name="Larimer F."/>
            <person name="Land M."/>
            <person name="Hauser L."/>
            <person name="Kyrpides N."/>
            <person name="Kim E."/>
            <person name="Lovley D."/>
            <person name="Richardson P."/>
        </authorList>
    </citation>
    <scope>NUCLEOTIDE SEQUENCE [LARGE SCALE GENOMIC DNA]</scope>
    <source>
        <strain evidence="3">DSM 2379 / NBRC 103807 / OttBd1</strain>
        <plasmid evidence="3">Plasmid pPRO2</plasmid>
    </source>
</reference>
<evidence type="ECO:0000256" key="1">
    <source>
        <dbReference type="SAM" id="MobiDB-lite"/>
    </source>
</evidence>
<dbReference type="KEGG" id="ppd:Ppro_3853"/>
<accession>A0R874</accession>
<geneLocation type="plasmid" evidence="2 3">
    <name>pPRO2</name>
</geneLocation>
<organism evidence="2 3">
    <name type="scientific">Pelobacter propionicus (strain DSM 2379 / NBRC 103807 / OttBd1)</name>
    <dbReference type="NCBI Taxonomy" id="338966"/>
    <lineage>
        <taxon>Bacteria</taxon>
        <taxon>Pseudomonadati</taxon>
        <taxon>Thermodesulfobacteriota</taxon>
        <taxon>Desulfuromonadia</taxon>
        <taxon>Desulfuromonadales</taxon>
        <taxon>Desulfuromonadaceae</taxon>
        <taxon>Pelobacter</taxon>
    </lineage>
</organism>
<proteinExistence type="predicted"/>
<feature type="compositionally biased region" description="Basic and acidic residues" evidence="1">
    <location>
        <begin position="60"/>
        <end position="74"/>
    </location>
</feature>
<dbReference type="AlphaFoldDB" id="A0R874"/>
<keyword evidence="2" id="KW-0614">Plasmid</keyword>
<protein>
    <submittedName>
        <fullName evidence="2">Uncharacterized protein</fullName>
    </submittedName>
</protein>
<sequence>MSREIATQDIVVGEKPKKTRPAPTAKRKITKKQDISHTPEPTRSADPDGPGDLSRNTTSSEREKAKETARRDQVKPPPPKVQAITVKVGELLNEARNYRDRTHSLDRAKENKLNELKDSLIRPYYKEAVEQYVTQKYKSERDKLNETTKDYSERVTAYNETVEKAGWFTRNFKDFKTPALELENERQKIINRQTELEEKEASDKQKLLGSDHWYVPEKYEVDRLAEKLYQERDPQGYATKQAAIPIIEDRIKAERHASQPERDRVDKLCRNLGKLSNSDRNKYIELTFPVDQAGKRLTLEQAFSNPATREITGKAINSLNQSLELNHKEHDRGISR</sequence>